<comment type="function">
    <text evidence="10 11">Phosphorylation of dTMP to form dTDP in both de novo and salvage pathways of dTTP synthesis.</text>
</comment>
<evidence type="ECO:0000256" key="1">
    <source>
        <dbReference type="ARBA" id="ARBA00009776"/>
    </source>
</evidence>
<dbReference type="CDD" id="cd01672">
    <property type="entry name" value="TMPK"/>
    <property type="match status" value="1"/>
</dbReference>
<evidence type="ECO:0000256" key="9">
    <source>
        <dbReference type="ARBA" id="ARBA00048743"/>
    </source>
</evidence>
<keyword evidence="4 11" id="KW-0808">Transferase</keyword>
<dbReference type="GO" id="GO:0004798">
    <property type="term" value="F:dTMP kinase activity"/>
    <property type="evidence" value="ECO:0007669"/>
    <property type="project" value="UniProtKB-UniRule"/>
</dbReference>
<dbReference type="AlphaFoldDB" id="A0A2M7E8S3"/>
<keyword evidence="5 11" id="KW-0545">Nucleotide biosynthesis</keyword>
<dbReference type="Pfam" id="PF02223">
    <property type="entry name" value="Thymidylate_kin"/>
    <property type="match status" value="1"/>
</dbReference>
<dbReference type="EMBL" id="PETL01000196">
    <property type="protein sequence ID" value="PIV64081.1"/>
    <property type="molecule type" value="Genomic_DNA"/>
</dbReference>
<evidence type="ECO:0000256" key="7">
    <source>
        <dbReference type="ARBA" id="ARBA00022777"/>
    </source>
</evidence>
<comment type="catalytic activity">
    <reaction evidence="9 11">
        <text>dTMP + ATP = dTDP + ADP</text>
        <dbReference type="Rhea" id="RHEA:13517"/>
        <dbReference type="ChEBI" id="CHEBI:30616"/>
        <dbReference type="ChEBI" id="CHEBI:58369"/>
        <dbReference type="ChEBI" id="CHEBI:63528"/>
        <dbReference type="ChEBI" id="CHEBI:456216"/>
        <dbReference type="EC" id="2.7.4.9"/>
    </reaction>
</comment>
<dbReference type="HAMAP" id="MF_00165">
    <property type="entry name" value="Thymidylate_kinase"/>
    <property type="match status" value="1"/>
</dbReference>
<gene>
    <name evidence="11 13" type="primary">tmk</name>
    <name evidence="13" type="ORF">COS11_04060</name>
</gene>
<evidence type="ECO:0000313" key="14">
    <source>
        <dbReference type="Proteomes" id="UP000228886"/>
    </source>
</evidence>
<feature type="binding site" evidence="11">
    <location>
        <begin position="10"/>
        <end position="17"/>
    </location>
    <ligand>
        <name>ATP</name>
        <dbReference type="ChEBI" id="CHEBI:30616"/>
    </ligand>
</feature>
<dbReference type="InterPro" id="IPR039430">
    <property type="entry name" value="Thymidylate_kin-like_dom"/>
</dbReference>
<dbReference type="GO" id="GO:0005524">
    <property type="term" value="F:ATP binding"/>
    <property type="evidence" value="ECO:0007669"/>
    <property type="project" value="UniProtKB-UniRule"/>
</dbReference>
<dbReference type="InterPro" id="IPR018094">
    <property type="entry name" value="Thymidylate_kinase"/>
</dbReference>
<evidence type="ECO:0000313" key="13">
    <source>
        <dbReference type="EMBL" id="PIV64081.1"/>
    </source>
</evidence>
<dbReference type="Proteomes" id="UP000228886">
    <property type="component" value="Unassembled WGS sequence"/>
</dbReference>
<dbReference type="InterPro" id="IPR018095">
    <property type="entry name" value="Thymidylate_kin_CS"/>
</dbReference>
<sequence>MKGILISFEGIDGSGKSTQSKKLYHWLKGKKYPVVYLEEPGGSNLGAKIKKILLYSQEPIEKFSELLLFLAARNQLVKEIILPSLKKGEILILDRFYDSTLAYQGYGRGIDKSLIIKLNRIVTEGITPNLTILLDKGLKSILRSGKDRFENEPISFYQRVKKGYLEIALSNKTRVKTISVRADKNETFQEIKKVVIPCLQKWHRVSF</sequence>
<dbReference type="Gene3D" id="3.40.50.300">
    <property type="entry name" value="P-loop containing nucleotide triphosphate hydrolases"/>
    <property type="match status" value="1"/>
</dbReference>
<keyword evidence="7 11" id="KW-0418">Kinase</keyword>
<comment type="caution">
    <text evidence="13">The sequence shown here is derived from an EMBL/GenBank/DDBJ whole genome shotgun (WGS) entry which is preliminary data.</text>
</comment>
<keyword evidence="8 11" id="KW-0067">ATP-binding</keyword>
<evidence type="ECO:0000256" key="3">
    <source>
        <dbReference type="ARBA" id="ARBA00017144"/>
    </source>
</evidence>
<dbReference type="PROSITE" id="PS01331">
    <property type="entry name" value="THYMIDYLATE_KINASE"/>
    <property type="match status" value="1"/>
</dbReference>
<proteinExistence type="inferred from homology"/>
<comment type="similarity">
    <text evidence="1 11">Belongs to the thymidylate kinase family.</text>
</comment>
<dbReference type="GO" id="GO:0006235">
    <property type="term" value="P:dTTP biosynthetic process"/>
    <property type="evidence" value="ECO:0007669"/>
    <property type="project" value="UniProtKB-UniRule"/>
</dbReference>
<evidence type="ECO:0000256" key="6">
    <source>
        <dbReference type="ARBA" id="ARBA00022741"/>
    </source>
</evidence>
<dbReference type="SUPFAM" id="SSF52540">
    <property type="entry name" value="P-loop containing nucleoside triphosphate hydrolases"/>
    <property type="match status" value="1"/>
</dbReference>
<protein>
    <recommendedName>
        <fullName evidence="3 11">Thymidylate kinase</fullName>
        <ecNumber evidence="2 11">2.7.4.9</ecNumber>
    </recommendedName>
    <alternativeName>
        <fullName evidence="11">dTMP kinase</fullName>
    </alternativeName>
</protein>
<evidence type="ECO:0000256" key="4">
    <source>
        <dbReference type="ARBA" id="ARBA00022679"/>
    </source>
</evidence>
<dbReference type="GO" id="GO:0006233">
    <property type="term" value="P:dTDP biosynthetic process"/>
    <property type="evidence" value="ECO:0007669"/>
    <property type="project" value="InterPro"/>
</dbReference>
<evidence type="ECO:0000259" key="12">
    <source>
        <dbReference type="Pfam" id="PF02223"/>
    </source>
</evidence>
<evidence type="ECO:0000256" key="8">
    <source>
        <dbReference type="ARBA" id="ARBA00022840"/>
    </source>
</evidence>
<dbReference type="FunFam" id="3.40.50.300:FF:000225">
    <property type="entry name" value="Thymidylate kinase"/>
    <property type="match status" value="1"/>
</dbReference>
<name>A0A2M7E8S3_9BACT</name>
<accession>A0A2M7E8S3</accession>
<keyword evidence="6 11" id="KW-0547">Nucleotide-binding</keyword>
<dbReference type="GO" id="GO:0006227">
    <property type="term" value="P:dUDP biosynthetic process"/>
    <property type="evidence" value="ECO:0007669"/>
    <property type="project" value="TreeGrafter"/>
</dbReference>
<reference evidence="14" key="1">
    <citation type="submission" date="2017-09" db="EMBL/GenBank/DDBJ databases">
        <title>Depth-based differentiation of microbial function through sediment-hosted aquifers and enrichment of novel symbionts in the deep terrestrial subsurface.</title>
        <authorList>
            <person name="Probst A.J."/>
            <person name="Ladd B."/>
            <person name="Jarett J.K."/>
            <person name="Geller-Mcgrath D.E."/>
            <person name="Sieber C.M.K."/>
            <person name="Emerson J.B."/>
            <person name="Anantharaman K."/>
            <person name="Thomas B.C."/>
            <person name="Malmstrom R."/>
            <person name="Stieglmeier M."/>
            <person name="Klingl A."/>
            <person name="Woyke T."/>
            <person name="Ryan C.M."/>
            <person name="Banfield J.F."/>
        </authorList>
    </citation>
    <scope>NUCLEOTIDE SEQUENCE [LARGE SCALE GENOMIC DNA]</scope>
</reference>
<dbReference type="EC" id="2.7.4.9" evidence="2 11"/>
<evidence type="ECO:0000256" key="10">
    <source>
        <dbReference type="ARBA" id="ARBA00057735"/>
    </source>
</evidence>
<evidence type="ECO:0000256" key="5">
    <source>
        <dbReference type="ARBA" id="ARBA00022727"/>
    </source>
</evidence>
<evidence type="ECO:0000256" key="11">
    <source>
        <dbReference type="HAMAP-Rule" id="MF_00165"/>
    </source>
</evidence>
<organism evidence="13 14">
    <name type="scientific">bacterium (Candidatus Ratteibacteria) CG01_land_8_20_14_3_00_40_19</name>
    <dbReference type="NCBI Taxonomy" id="2014290"/>
    <lineage>
        <taxon>Bacteria</taxon>
        <taxon>Candidatus Ratteibacteria</taxon>
    </lineage>
</organism>
<evidence type="ECO:0000256" key="2">
    <source>
        <dbReference type="ARBA" id="ARBA00012980"/>
    </source>
</evidence>
<dbReference type="GO" id="GO:0005829">
    <property type="term" value="C:cytosol"/>
    <property type="evidence" value="ECO:0007669"/>
    <property type="project" value="TreeGrafter"/>
</dbReference>
<dbReference type="NCBIfam" id="TIGR00041">
    <property type="entry name" value="DTMP_kinase"/>
    <property type="match status" value="1"/>
</dbReference>
<dbReference type="InterPro" id="IPR027417">
    <property type="entry name" value="P-loop_NTPase"/>
</dbReference>
<dbReference type="PANTHER" id="PTHR10344:SF4">
    <property type="entry name" value="UMP-CMP KINASE 2, MITOCHONDRIAL"/>
    <property type="match status" value="1"/>
</dbReference>
<feature type="domain" description="Thymidylate kinase-like" evidence="12">
    <location>
        <begin position="8"/>
        <end position="191"/>
    </location>
</feature>
<dbReference type="PANTHER" id="PTHR10344">
    <property type="entry name" value="THYMIDYLATE KINASE"/>
    <property type="match status" value="1"/>
</dbReference>